<dbReference type="PANTHER" id="PTHR35562:SF2">
    <property type="entry name" value="DNA ENDONUCLEASE SMRA-RELATED"/>
    <property type="match status" value="1"/>
</dbReference>
<organism evidence="2">
    <name type="scientific">hydrothermal vent metagenome</name>
    <dbReference type="NCBI Taxonomy" id="652676"/>
    <lineage>
        <taxon>unclassified sequences</taxon>
        <taxon>metagenomes</taxon>
        <taxon>ecological metagenomes</taxon>
    </lineage>
</organism>
<evidence type="ECO:0000259" key="1">
    <source>
        <dbReference type="PROSITE" id="PS50828"/>
    </source>
</evidence>
<sequence length="186" mass="21398">MSDFEWKSVLKKTDPEDSQLFRNSVGKVKPIRNDRVMLPRRKPSPRPKFREMDEAEVLRDMFSEQFDATGMETGDELIYVRPGLQQRTLKKLRRGQFVLDAELDLHGMTVPVARQAVANFLHECKRRRVQGARIIHGKGRGSHHRNPILKGKISQWLQQRDEVLAYCSARNCDGGTGAVYVLLKRG</sequence>
<dbReference type="PANTHER" id="PTHR35562">
    <property type="entry name" value="DNA ENDONUCLEASE SMRA-RELATED"/>
    <property type="match status" value="1"/>
</dbReference>
<proteinExistence type="predicted"/>
<dbReference type="AlphaFoldDB" id="A0A3B0YCY8"/>
<dbReference type="EMBL" id="UOFK01000030">
    <property type="protein sequence ID" value="VAW73162.1"/>
    <property type="molecule type" value="Genomic_DNA"/>
</dbReference>
<gene>
    <name evidence="2" type="ORF">MNBD_GAMMA13-483</name>
</gene>
<dbReference type="PROSITE" id="PS50828">
    <property type="entry name" value="SMR"/>
    <property type="match status" value="1"/>
</dbReference>
<accession>A0A3B0YCY8</accession>
<dbReference type="Pfam" id="PF01713">
    <property type="entry name" value="Smr"/>
    <property type="match status" value="1"/>
</dbReference>
<feature type="domain" description="Smr" evidence="1">
    <location>
        <begin position="103"/>
        <end position="184"/>
    </location>
</feature>
<dbReference type="InterPro" id="IPR036063">
    <property type="entry name" value="Smr_dom_sf"/>
</dbReference>
<dbReference type="SUPFAM" id="SSF160443">
    <property type="entry name" value="SMR domain-like"/>
    <property type="match status" value="1"/>
</dbReference>
<dbReference type="Gene3D" id="3.30.1370.110">
    <property type="match status" value="1"/>
</dbReference>
<evidence type="ECO:0000313" key="2">
    <source>
        <dbReference type="EMBL" id="VAW73162.1"/>
    </source>
</evidence>
<reference evidence="2" key="1">
    <citation type="submission" date="2018-06" db="EMBL/GenBank/DDBJ databases">
        <authorList>
            <person name="Zhirakovskaya E."/>
        </authorList>
    </citation>
    <scope>NUCLEOTIDE SEQUENCE</scope>
</reference>
<dbReference type="SMART" id="SM00463">
    <property type="entry name" value="SMR"/>
    <property type="match status" value="1"/>
</dbReference>
<dbReference type="InterPro" id="IPR002625">
    <property type="entry name" value="Smr_dom"/>
</dbReference>
<name>A0A3B0YCY8_9ZZZZ</name>
<protein>
    <recommendedName>
        <fullName evidence="1">Smr domain-containing protein</fullName>
    </recommendedName>
</protein>